<evidence type="ECO:0000313" key="2">
    <source>
        <dbReference type="EMBL" id="CAC5367745.1"/>
    </source>
</evidence>
<reference evidence="2 3" key="1">
    <citation type="submission" date="2020-06" db="EMBL/GenBank/DDBJ databases">
        <authorList>
            <person name="Li R."/>
            <person name="Bekaert M."/>
        </authorList>
    </citation>
    <scope>NUCLEOTIDE SEQUENCE [LARGE SCALE GENOMIC DNA]</scope>
    <source>
        <strain evidence="3">wild</strain>
    </source>
</reference>
<feature type="domain" description="LRAT" evidence="1">
    <location>
        <begin position="116"/>
        <end position="231"/>
    </location>
</feature>
<dbReference type="Gene3D" id="3.90.1720.10">
    <property type="entry name" value="endopeptidase domain like (from Nostoc punctiforme)"/>
    <property type="match status" value="1"/>
</dbReference>
<gene>
    <name evidence="2" type="ORF">MCOR_7528</name>
</gene>
<sequence length="246" mass="28643">MLDLILEPHNMRKATGLTYTGNIPLDVVFDEQSGNSGKRVYIQNDTPVREFLDEKRRNRRKDAFSEGNILTDEVLDKFKKNRRKGVYIKIMGKREIKFDVEKHLKIGMEVAIGRIRFGRNKYMYKHHGIIIKICKIKEFFEIVSLSAEGIFAAVAGRNLEPKIETTRIMFNTKDLFFYDYSSFSFGNTTIRKRVKMLISLFARSGLKYNLRKFNCEHFASYCATGLAFSRQVSHVNWEATIALDKQ</sequence>
<evidence type="ECO:0000313" key="3">
    <source>
        <dbReference type="Proteomes" id="UP000507470"/>
    </source>
</evidence>
<dbReference type="AlphaFoldDB" id="A0A6J8AGJ2"/>
<proteinExistence type="predicted"/>
<evidence type="ECO:0000259" key="1">
    <source>
        <dbReference type="PROSITE" id="PS51934"/>
    </source>
</evidence>
<dbReference type="EMBL" id="CACVKT020001385">
    <property type="protein sequence ID" value="CAC5367745.1"/>
    <property type="molecule type" value="Genomic_DNA"/>
</dbReference>
<organism evidence="2 3">
    <name type="scientific">Mytilus coruscus</name>
    <name type="common">Sea mussel</name>
    <dbReference type="NCBI Taxonomy" id="42192"/>
    <lineage>
        <taxon>Eukaryota</taxon>
        <taxon>Metazoa</taxon>
        <taxon>Spiralia</taxon>
        <taxon>Lophotrochozoa</taxon>
        <taxon>Mollusca</taxon>
        <taxon>Bivalvia</taxon>
        <taxon>Autobranchia</taxon>
        <taxon>Pteriomorphia</taxon>
        <taxon>Mytilida</taxon>
        <taxon>Mytiloidea</taxon>
        <taxon>Mytilidae</taxon>
        <taxon>Mytilinae</taxon>
        <taxon>Mytilus</taxon>
    </lineage>
</organism>
<name>A0A6J8AGJ2_MYTCO</name>
<protein>
    <recommendedName>
        <fullName evidence="1">LRAT domain-containing protein</fullName>
    </recommendedName>
</protein>
<dbReference type="Proteomes" id="UP000507470">
    <property type="component" value="Unassembled WGS sequence"/>
</dbReference>
<keyword evidence="3" id="KW-1185">Reference proteome</keyword>
<dbReference type="InterPro" id="IPR007053">
    <property type="entry name" value="LRAT_dom"/>
</dbReference>
<dbReference type="PROSITE" id="PS51934">
    <property type="entry name" value="LRAT"/>
    <property type="match status" value="1"/>
</dbReference>
<accession>A0A6J8AGJ2</accession>